<dbReference type="InterPro" id="IPR050177">
    <property type="entry name" value="Lipid_A_modif_metabolic_enz"/>
</dbReference>
<reference evidence="3 4" key="1">
    <citation type="submission" date="2024-03" db="EMBL/GenBank/DDBJ databases">
        <title>Novel species of the genus Variovorax.</title>
        <authorList>
            <person name="Liu Q."/>
            <person name="Xin Y.-H."/>
        </authorList>
    </citation>
    <scope>NUCLEOTIDE SEQUENCE [LARGE SCALE GENOMIC DNA]</scope>
    <source>
        <strain evidence="3 4">KACC 18899</strain>
    </source>
</reference>
<accession>A0ABU8VM53</accession>
<gene>
    <name evidence="3" type="ORF">WKW77_26950</name>
</gene>
<name>A0ABU8VM53_9BURK</name>
<dbReference type="Gene3D" id="3.40.50.720">
    <property type="entry name" value="NAD(P)-binding Rossmann-like Domain"/>
    <property type="match status" value="1"/>
</dbReference>
<sequence length="284" mass="30674">MKRIAITGAAGLVGTGLRQQLLEQGYAVVSLDLLPIANPAPNETTAVVDITNQPALTQRLEGCDAVVHLAACTTDAPWKDQVHLSVEGTISLFDAARAAGVKRVVYASSHHVVGLQPRSPHGPLMGDTAILRPDSRYAVGKAFGESIGALYAYKYGLPVLAIRIGNVNTKPIDRRRLGSWISFRDLAQLVIIGVERPDLVFEIVYGISDASGRHYDNASAYRLGYRPKDSSEGWDERVLAEDPQPAPGSNAARKPSEVTLGGMFSESEYVGDTQRLLTRREARA</sequence>
<keyword evidence="4" id="KW-1185">Reference proteome</keyword>
<dbReference type="Proteomes" id="UP001365846">
    <property type="component" value="Unassembled WGS sequence"/>
</dbReference>
<organism evidence="3 4">
    <name type="scientific">Variovorax ureilyticus</name>
    <dbReference type="NCBI Taxonomy" id="1836198"/>
    <lineage>
        <taxon>Bacteria</taxon>
        <taxon>Pseudomonadati</taxon>
        <taxon>Pseudomonadota</taxon>
        <taxon>Betaproteobacteria</taxon>
        <taxon>Burkholderiales</taxon>
        <taxon>Comamonadaceae</taxon>
        <taxon>Variovorax</taxon>
    </lineage>
</organism>
<dbReference type="SUPFAM" id="SSF51735">
    <property type="entry name" value="NAD(P)-binding Rossmann-fold domains"/>
    <property type="match status" value="1"/>
</dbReference>
<dbReference type="CDD" id="cd08946">
    <property type="entry name" value="SDR_e"/>
    <property type="match status" value="1"/>
</dbReference>
<dbReference type="InterPro" id="IPR001509">
    <property type="entry name" value="Epimerase_deHydtase"/>
</dbReference>
<evidence type="ECO:0000259" key="2">
    <source>
        <dbReference type="Pfam" id="PF01370"/>
    </source>
</evidence>
<dbReference type="InterPro" id="IPR036291">
    <property type="entry name" value="NAD(P)-bd_dom_sf"/>
</dbReference>
<dbReference type="PANTHER" id="PTHR43245">
    <property type="entry name" value="BIFUNCTIONAL POLYMYXIN RESISTANCE PROTEIN ARNA"/>
    <property type="match status" value="1"/>
</dbReference>
<dbReference type="Pfam" id="PF01370">
    <property type="entry name" value="Epimerase"/>
    <property type="match status" value="1"/>
</dbReference>
<evidence type="ECO:0000313" key="4">
    <source>
        <dbReference type="Proteomes" id="UP001365846"/>
    </source>
</evidence>
<evidence type="ECO:0000256" key="1">
    <source>
        <dbReference type="SAM" id="MobiDB-lite"/>
    </source>
</evidence>
<protein>
    <submittedName>
        <fullName evidence="3">NAD(P)-dependent oxidoreductase</fullName>
    </submittedName>
</protein>
<dbReference type="RefSeq" id="WP_340359967.1">
    <property type="nucleotide sequence ID" value="NZ_JBBKZU010000014.1"/>
</dbReference>
<feature type="domain" description="NAD-dependent epimerase/dehydratase" evidence="2">
    <location>
        <begin position="4"/>
        <end position="167"/>
    </location>
</feature>
<evidence type="ECO:0000313" key="3">
    <source>
        <dbReference type="EMBL" id="MEJ8814739.1"/>
    </source>
</evidence>
<dbReference type="EMBL" id="JBBKZU010000014">
    <property type="protein sequence ID" value="MEJ8814739.1"/>
    <property type="molecule type" value="Genomic_DNA"/>
</dbReference>
<proteinExistence type="predicted"/>
<feature type="region of interest" description="Disordered" evidence="1">
    <location>
        <begin position="236"/>
        <end position="256"/>
    </location>
</feature>
<dbReference type="PANTHER" id="PTHR43245:SF55">
    <property type="entry name" value="NAD(P)-BINDING DOMAIN-CONTAINING PROTEIN"/>
    <property type="match status" value="1"/>
</dbReference>
<comment type="caution">
    <text evidence="3">The sequence shown here is derived from an EMBL/GenBank/DDBJ whole genome shotgun (WGS) entry which is preliminary data.</text>
</comment>